<organism evidence="4 5">
    <name type="scientific">Vulcanimicrobium alpinum</name>
    <dbReference type="NCBI Taxonomy" id="3016050"/>
    <lineage>
        <taxon>Bacteria</taxon>
        <taxon>Bacillati</taxon>
        <taxon>Vulcanimicrobiota</taxon>
        <taxon>Vulcanimicrobiia</taxon>
        <taxon>Vulcanimicrobiales</taxon>
        <taxon>Vulcanimicrobiaceae</taxon>
        <taxon>Vulcanimicrobium</taxon>
    </lineage>
</organism>
<dbReference type="GO" id="GO:0008168">
    <property type="term" value="F:methyltransferase activity"/>
    <property type="evidence" value="ECO:0007669"/>
    <property type="project" value="UniProtKB-KW"/>
</dbReference>
<dbReference type="AlphaFoldDB" id="A0AAN2C8N0"/>
<feature type="domain" description="Histidine-specific methyltransferase SAM-dependent" evidence="3">
    <location>
        <begin position="27"/>
        <end position="331"/>
    </location>
</feature>
<dbReference type="EMBL" id="AP025523">
    <property type="protein sequence ID" value="BDE05141.1"/>
    <property type="molecule type" value="Genomic_DNA"/>
</dbReference>
<protein>
    <submittedName>
        <fullName evidence="4">Histidine N-alpha-methyltransferase</fullName>
    </submittedName>
</protein>
<evidence type="ECO:0000313" key="4">
    <source>
        <dbReference type="EMBL" id="BDE05141.1"/>
    </source>
</evidence>
<dbReference type="SUPFAM" id="SSF53335">
    <property type="entry name" value="S-adenosyl-L-methionine-dependent methyltransferases"/>
    <property type="match status" value="1"/>
</dbReference>
<dbReference type="NCBIfam" id="TIGR03438">
    <property type="entry name" value="egtD_ergothio"/>
    <property type="match status" value="1"/>
</dbReference>
<dbReference type="RefSeq" id="WP_317996206.1">
    <property type="nucleotide sequence ID" value="NZ_AP025523.1"/>
</dbReference>
<evidence type="ECO:0000259" key="3">
    <source>
        <dbReference type="Pfam" id="PF10017"/>
    </source>
</evidence>
<dbReference type="PANTHER" id="PTHR43397:SF1">
    <property type="entry name" value="ERGOTHIONEINE BIOSYNTHESIS PROTEIN 1"/>
    <property type="match status" value="1"/>
</dbReference>
<keyword evidence="5" id="KW-1185">Reference proteome</keyword>
<dbReference type="Proteomes" id="UP001317532">
    <property type="component" value="Chromosome"/>
</dbReference>
<dbReference type="PANTHER" id="PTHR43397">
    <property type="entry name" value="ERGOTHIONEINE BIOSYNTHESIS PROTEIN 1"/>
    <property type="match status" value="1"/>
</dbReference>
<evidence type="ECO:0000313" key="5">
    <source>
        <dbReference type="Proteomes" id="UP001317532"/>
    </source>
</evidence>
<sequence length="334" mass="37144">MAWTTPGTFADRFALHRDPHPARVATFAEDVRTGLGARPFALSPKYFYDDLGSAIFEAITRLPEYYLTRVERDLLATYGREIAGRFAGPLELVELGSGSALKTRILIDAILERQPRLTYHPIDISADAVTESSLALTAAYERLRVVAYASDYFPLLREKRLVTHDRVLALFLGSNIGNFEPQDARELLTFLARALRPGDGVLIGYDLKKDPTILELAYDDPTGVTAAFNKNLLARMNRELGAGFELNAFRFRARWNERHGAVDSFLVSERDQQVRIPASGLTVDFAAGDTIHTESSYKFTRDEIAMLATRCGFTETASYTDAAGRYALSLFAVA</sequence>
<reference evidence="4 5" key="1">
    <citation type="journal article" date="2022" name="ISME Commun">
        <title>Vulcanimicrobium alpinus gen. nov. sp. nov., the first cultivated representative of the candidate phylum 'Eremiobacterota', is a metabolically versatile aerobic anoxygenic phototroph.</title>
        <authorList>
            <person name="Yabe S."/>
            <person name="Muto K."/>
            <person name="Abe K."/>
            <person name="Yokota A."/>
            <person name="Staudigel H."/>
            <person name="Tebo B.M."/>
        </authorList>
    </citation>
    <scope>NUCLEOTIDE SEQUENCE [LARGE SCALE GENOMIC DNA]</scope>
    <source>
        <strain evidence="4 5">WC8-2</strain>
    </source>
</reference>
<gene>
    <name evidence="4" type="primary">egtD</name>
    <name evidence="4" type="ORF">WPS_04170</name>
</gene>
<dbReference type="GO" id="GO:0032259">
    <property type="term" value="P:methylation"/>
    <property type="evidence" value="ECO:0007669"/>
    <property type="project" value="UniProtKB-KW"/>
</dbReference>
<dbReference type="InterPro" id="IPR051128">
    <property type="entry name" value="EgtD_Methyltrsf_superfamily"/>
</dbReference>
<evidence type="ECO:0000256" key="2">
    <source>
        <dbReference type="ARBA" id="ARBA00022679"/>
    </source>
</evidence>
<name>A0AAN2C8N0_UNVUL</name>
<keyword evidence="1" id="KW-0489">Methyltransferase</keyword>
<evidence type="ECO:0000256" key="1">
    <source>
        <dbReference type="ARBA" id="ARBA00022603"/>
    </source>
</evidence>
<dbReference type="InterPro" id="IPR035094">
    <property type="entry name" value="EgtD"/>
</dbReference>
<dbReference type="InterPro" id="IPR017804">
    <property type="entry name" value="MeTrfase_EgtD-like"/>
</dbReference>
<accession>A0AAN2C8N0</accession>
<dbReference type="KEGG" id="vab:WPS_04170"/>
<dbReference type="Gene3D" id="3.40.50.150">
    <property type="entry name" value="Vaccinia Virus protein VP39"/>
    <property type="match status" value="1"/>
</dbReference>
<dbReference type="InterPro" id="IPR019257">
    <property type="entry name" value="MeTrfase_dom"/>
</dbReference>
<keyword evidence="2" id="KW-0808">Transferase</keyword>
<dbReference type="InterPro" id="IPR029063">
    <property type="entry name" value="SAM-dependent_MTases_sf"/>
</dbReference>
<proteinExistence type="predicted"/>
<dbReference type="PIRSF" id="PIRSF018005">
    <property type="entry name" value="UCP018005"/>
    <property type="match status" value="1"/>
</dbReference>
<dbReference type="Pfam" id="PF10017">
    <property type="entry name" value="Methyltransf_33"/>
    <property type="match status" value="1"/>
</dbReference>